<sequence>MKCNVVGLPGDSTIAQFFAILGIRGIDPNVPAAVGCDPVPNGDPRVNFCASTIYAGGAAAIGQLLNNHRCP</sequence>
<protein>
    <submittedName>
        <fullName evidence="1">Uncharacterized protein</fullName>
    </submittedName>
</protein>
<dbReference type="AlphaFoldDB" id="A0A7Y6MBG6"/>
<gene>
    <name evidence="1" type="ORF">HT134_16235</name>
</gene>
<accession>A0A7Y6MBG6</accession>
<evidence type="ECO:0000313" key="1">
    <source>
        <dbReference type="EMBL" id="NUW41672.1"/>
    </source>
</evidence>
<evidence type="ECO:0000313" key="2">
    <source>
        <dbReference type="Proteomes" id="UP000546126"/>
    </source>
</evidence>
<proteinExistence type="predicted"/>
<reference evidence="1 2" key="1">
    <citation type="submission" date="2020-06" db="EMBL/GenBank/DDBJ databases">
        <authorList>
            <person name="Chanama M."/>
        </authorList>
    </citation>
    <scope>NUCLEOTIDE SEQUENCE [LARGE SCALE GENOMIC DNA]</scope>
    <source>
        <strain evidence="1 2">TBRC6557</strain>
    </source>
</reference>
<dbReference type="Proteomes" id="UP000546126">
    <property type="component" value="Unassembled WGS sequence"/>
</dbReference>
<organism evidence="1 2">
    <name type="scientific">Nonomuraea rhodomycinica</name>
    <dbReference type="NCBI Taxonomy" id="1712872"/>
    <lineage>
        <taxon>Bacteria</taxon>
        <taxon>Bacillati</taxon>
        <taxon>Actinomycetota</taxon>
        <taxon>Actinomycetes</taxon>
        <taxon>Streptosporangiales</taxon>
        <taxon>Streptosporangiaceae</taxon>
        <taxon>Nonomuraea</taxon>
    </lineage>
</organism>
<name>A0A7Y6MBG6_9ACTN</name>
<dbReference type="EMBL" id="JABWGO010000003">
    <property type="protein sequence ID" value="NUW41672.1"/>
    <property type="molecule type" value="Genomic_DNA"/>
</dbReference>
<dbReference type="RefSeq" id="WP_175601233.1">
    <property type="nucleotide sequence ID" value="NZ_JABWGO010000003.1"/>
</dbReference>
<keyword evidence="2" id="KW-1185">Reference proteome</keyword>
<comment type="caution">
    <text evidence="1">The sequence shown here is derived from an EMBL/GenBank/DDBJ whole genome shotgun (WGS) entry which is preliminary data.</text>
</comment>